<evidence type="ECO:0000256" key="5">
    <source>
        <dbReference type="ARBA" id="ARBA00023242"/>
    </source>
</evidence>
<feature type="region of interest" description="Disordered" evidence="6">
    <location>
        <begin position="1"/>
        <end position="98"/>
    </location>
</feature>
<dbReference type="GO" id="GO:0051276">
    <property type="term" value="P:chromosome organization"/>
    <property type="evidence" value="ECO:0007669"/>
    <property type="project" value="InterPro"/>
</dbReference>
<dbReference type="Pfam" id="PF04856">
    <property type="entry name" value="Securin"/>
    <property type="match status" value="1"/>
</dbReference>
<dbReference type="AlphaFoldDB" id="A0A1G4J7V3"/>
<dbReference type="OrthoDB" id="4065086at2759"/>
<accession>A0A1G4J7V3</accession>
<gene>
    <name evidence="7" type="ORF">LANO_0C06436G</name>
</gene>
<dbReference type="GO" id="GO:0005737">
    <property type="term" value="C:cytoplasm"/>
    <property type="evidence" value="ECO:0007669"/>
    <property type="project" value="UniProtKB-SubCell"/>
</dbReference>
<dbReference type="EMBL" id="LT598446">
    <property type="protein sequence ID" value="SCU86019.1"/>
    <property type="molecule type" value="Genomic_DNA"/>
</dbReference>
<comment type="subcellular location">
    <subcellularLocation>
        <location evidence="2">Cytoplasm</location>
    </subcellularLocation>
    <subcellularLocation>
        <location evidence="1">Nucleus</location>
    </subcellularLocation>
</comment>
<evidence type="ECO:0000256" key="3">
    <source>
        <dbReference type="ARBA" id="ARBA00009264"/>
    </source>
</evidence>
<reference evidence="8" key="1">
    <citation type="submission" date="2016-03" db="EMBL/GenBank/DDBJ databases">
        <authorList>
            <person name="Devillers Hugo."/>
        </authorList>
    </citation>
    <scope>NUCLEOTIDE SEQUENCE [LARGE SCALE GENOMIC DNA]</scope>
</reference>
<feature type="region of interest" description="Disordered" evidence="6">
    <location>
        <begin position="282"/>
        <end position="315"/>
    </location>
</feature>
<dbReference type="InterPro" id="IPR006940">
    <property type="entry name" value="Securin_separation_inhibitor"/>
</dbReference>
<evidence type="ECO:0000313" key="8">
    <source>
        <dbReference type="Proteomes" id="UP000189911"/>
    </source>
</evidence>
<organism evidence="7 8">
    <name type="scientific">Lachancea nothofagi CBS 11611</name>
    <dbReference type="NCBI Taxonomy" id="1266666"/>
    <lineage>
        <taxon>Eukaryota</taxon>
        <taxon>Fungi</taxon>
        <taxon>Dikarya</taxon>
        <taxon>Ascomycota</taxon>
        <taxon>Saccharomycotina</taxon>
        <taxon>Saccharomycetes</taxon>
        <taxon>Saccharomycetales</taxon>
        <taxon>Saccharomycetaceae</taxon>
        <taxon>Lachancea</taxon>
    </lineage>
</organism>
<keyword evidence="4" id="KW-0963">Cytoplasm</keyword>
<feature type="compositionally biased region" description="Basic and acidic residues" evidence="6">
    <location>
        <begin position="147"/>
        <end position="169"/>
    </location>
</feature>
<dbReference type="GO" id="GO:0005634">
    <property type="term" value="C:nucleus"/>
    <property type="evidence" value="ECO:0007669"/>
    <property type="project" value="UniProtKB-SubCell"/>
</dbReference>
<evidence type="ECO:0000256" key="2">
    <source>
        <dbReference type="ARBA" id="ARBA00004496"/>
    </source>
</evidence>
<evidence type="ECO:0000313" key="7">
    <source>
        <dbReference type="EMBL" id="SCU86019.1"/>
    </source>
</evidence>
<feature type="region of interest" description="Disordered" evidence="6">
    <location>
        <begin position="197"/>
        <end position="221"/>
    </location>
</feature>
<protein>
    <submittedName>
        <fullName evidence="7">LANO_0C06436g1_1</fullName>
    </submittedName>
</protein>
<proteinExistence type="inferred from homology"/>
<feature type="region of interest" description="Disordered" evidence="6">
    <location>
        <begin position="147"/>
        <end position="173"/>
    </location>
</feature>
<keyword evidence="8" id="KW-1185">Reference proteome</keyword>
<dbReference type="Proteomes" id="UP000189911">
    <property type="component" value="Chromosome C"/>
</dbReference>
<sequence length="340" mass="36849">MGTRENKENTVWSEANAPVTPTHLLSRSQSSFLKNVKKSPQRSEAPRRPLASKDNNRAASFLSQKEQVRKKRTRPAVNHAGSFVGQTRPGHVPTLNTTGAPRLKSLVLKDAQEDGGFPEEQSEESDGVEDLELNPLAARLRGKLAAREGKSQLHQADRGGSGEDAHEGEMGLLGHLVGGGGGLKGLLSAKPELRPALAVSDSDGSDLEVETIPHRPEPLPYVPSGYTPFTDEAIAKLQSPTNLALRLTFSDEEHEEETENVLSKSGPSEPLQLLALDIENSEDEGDNDIHDRKRSHMPGLAPLRPSMSPAQDTDNNYAFELEPSYSGNGLTVKELEALLE</sequence>
<keyword evidence="5" id="KW-0539">Nucleus</keyword>
<comment type="similarity">
    <text evidence="3">Belongs to the securin family.</text>
</comment>
<evidence type="ECO:0000256" key="6">
    <source>
        <dbReference type="SAM" id="MobiDB-lite"/>
    </source>
</evidence>
<feature type="compositionally biased region" description="Polar residues" evidence="6">
    <location>
        <begin position="23"/>
        <end position="33"/>
    </location>
</feature>
<evidence type="ECO:0000256" key="4">
    <source>
        <dbReference type="ARBA" id="ARBA00022490"/>
    </source>
</evidence>
<evidence type="ECO:0000256" key="1">
    <source>
        <dbReference type="ARBA" id="ARBA00004123"/>
    </source>
</evidence>
<name>A0A1G4J7V3_9SACH</name>